<evidence type="ECO:0000313" key="1">
    <source>
        <dbReference type="Proteomes" id="UP000887580"/>
    </source>
</evidence>
<protein>
    <submittedName>
        <fullName evidence="2">Protein kinase C</fullName>
    </submittedName>
</protein>
<organism evidence="1 2">
    <name type="scientific">Panagrolaimus sp. PS1159</name>
    <dbReference type="NCBI Taxonomy" id="55785"/>
    <lineage>
        <taxon>Eukaryota</taxon>
        <taxon>Metazoa</taxon>
        <taxon>Ecdysozoa</taxon>
        <taxon>Nematoda</taxon>
        <taxon>Chromadorea</taxon>
        <taxon>Rhabditida</taxon>
        <taxon>Tylenchina</taxon>
        <taxon>Panagrolaimomorpha</taxon>
        <taxon>Panagrolaimoidea</taxon>
        <taxon>Panagrolaimidae</taxon>
        <taxon>Panagrolaimus</taxon>
    </lineage>
</organism>
<proteinExistence type="predicted"/>
<reference evidence="2" key="1">
    <citation type="submission" date="2022-11" db="UniProtKB">
        <authorList>
            <consortium name="WormBaseParasite"/>
        </authorList>
    </citation>
    <scope>IDENTIFICATION</scope>
</reference>
<dbReference type="WBParaSite" id="PS1159_v2.g19638.t3">
    <property type="protein sequence ID" value="PS1159_v2.g19638.t3"/>
    <property type="gene ID" value="PS1159_v2.g19638"/>
</dbReference>
<dbReference type="Proteomes" id="UP000887580">
    <property type="component" value="Unplaced"/>
</dbReference>
<accession>A0AC35FQ29</accession>
<sequence length="597" mass="67273">MTPRGFEANLGLQRRRGAIKHARVHEIRGHHFLATFFRQPTFCSLCSEFMWGLNKQGYQCQLCSAAVHKKCHEKILVQCPGSAKNTKDTIYLKERFKIDIPHRFKQYNFKSPTFCDHCGSLLYGLFKQGVKCEVCGINCHHKCQKHMPNLCGVNQKQLSDALFEIKRGTHSASTASAPPNLGNLSVSGSPMASEKQSNSVTNGVGQKFKALFKNHAYGVDQTESEEYMNNLWSGDALFEIKRGTHSASTASAPPNLGSLSVSGSPMASEKQSNSVTNGVGQKFKALFKNHAYGVDQTESEEYMNNLWSGGDGPVKKYKLQHFNILKVLGKGSFGKVLLVELKGSSRFFAMKCLKKDVILEDDDTECTFIERRVLILSSECPFLCQMFFKKFDENRTRFYACEIIVALQFLHTRGIIYRDLKLDNILLDAEGHIHLADFGMCKTEMNRENGMASTFCGEDELFDAILNERPYFPKSLGKEAAKCLSALFDRNPNTRLGMPECPDGPIRTHAFFRGVDWKKFEQRGVTPRYKPTVKFEQRGVTPPYKPTVRSPNDTSNFDEDFTQEKAVLTPIQDKTLLDSIDPEAFMNFSYTNPSLAN</sequence>
<name>A0AC35FQ29_9BILA</name>
<evidence type="ECO:0000313" key="2">
    <source>
        <dbReference type="WBParaSite" id="PS1159_v2.g19638.t3"/>
    </source>
</evidence>